<sequence>MRPRPNAAVMAAMRRHSGELAIAAPVWHELRFGWLRMPQGQRRDAIERYLTDVVAALPGLPCDAAAPRVHAEIRAEADRSGKPLPFVDGQIASIAISQDLTLVTRNLKDFAGVSGLRLSNWWTSADA</sequence>
<keyword evidence="10" id="KW-1185">Reference proteome</keyword>
<dbReference type="RefSeq" id="WP_340342964.1">
    <property type="nucleotide sequence ID" value="NZ_JBBKZT010000006.1"/>
</dbReference>
<dbReference type="CDD" id="cd18747">
    <property type="entry name" value="PIN_VapC4-5_FitB-like"/>
    <property type="match status" value="1"/>
</dbReference>
<evidence type="ECO:0000256" key="2">
    <source>
        <dbReference type="ARBA" id="ARBA00022649"/>
    </source>
</evidence>
<dbReference type="InterPro" id="IPR002716">
    <property type="entry name" value="PIN_dom"/>
</dbReference>
<keyword evidence="5" id="KW-0378">Hydrolase</keyword>
<dbReference type="InterPro" id="IPR029060">
    <property type="entry name" value="PIN-like_dom_sf"/>
</dbReference>
<evidence type="ECO:0000256" key="1">
    <source>
        <dbReference type="ARBA" id="ARBA00001946"/>
    </source>
</evidence>
<keyword evidence="3" id="KW-0540">Nuclease</keyword>
<dbReference type="PANTHER" id="PTHR33653:SF1">
    <property type="entry name" value="RIBONUCLEASE VAPC2"/>
    <property type="match status" value="1"/>
</dbReference>
<evidence type="ECO:0000256" key="5">
    <source>
        <dbReference type="ARBA" id="ARBA00022801"/>
    </source>
</evidence>
<dbReference type="Pfam" id="PF01850">
    <property type="entry name" value="PIN"/>
    <property type="match status" value="1"/>
</dbReference>
<accession>A0ABU8WJW9</accession>
<keyword evidence="6" id="KW-0460">Magnesium</keyword>
<keyword evidence="2" id="KW-1277">Toxin-antitoxin system</keyword>
<comment type="cofactor">
    <cofactor evidence="1">
        <name>Mg(2+)</name>
        <dbReference type="ChEBI" id="CHEBI:18420"/>
    </cofactor>
</comment>
<organism evidence="9 10">
    <name type="scientific">Variovorax rhizosphaerae</name>
    <dbReference type="NCBI Taxonomy" id="1836200"/>
    <lineage>
        <taxon>Bacteria</taxon>
        <taxon>Pseudomonadati</taxon>
        <taxon>Pseudomonadota</taxon>
        <taxon>Betaproteobacteria</taxon>
        <taxon>Burkholderiales</taxon>
        <taxon>Comamonadaceae</taxon>
        <taxon>Variovorax</taxon>
    </lineage>
</organism>
<comment type="caution">
    <text evidence="9">The sequence shown here is derived from an EMBL/GenBank/DDBJ whole genome shotgun (WGS) entry which is preliminary data.</text>
</comment>
<dbReference type="Proteomes" id="UP001385892">
    <property type="component" value="Unassembled WGS sequence"/>
</dbReference>
<reference evidence="9 10" key="1">
    <citation type="submission" date="2024-03" db="EMBL/GenBank/DDBJ databases">
        <title>Novel species of the genus Variovorax.</title>
        <authorList>
            <person name="Liu Q."/>
            <person name="Xin Y.-H."/>
        </authorList>
    </citation>
    <scope>NUCLEOTIDE SEQUENCE [LARGE SCALE GENOMIC DNA]</scope>
    <source>
        <strain evidence="9 10">KACC 18900</strain>
    </source>
</reference>
<evidence type="ECO:0000256" key="4">
    <source>
        <dbReference type="ARBA" id="ARBA00022723"/>
    </source>
</evidence>
<evidence type="ECO:0000313" key="10">
    <source>
        <dbReference type="Proteomes" id="UP001385892"/>
    </source>
</evidence>
<dbReference type="SUPFAM" id="SSF88723">
    <property type="entry name" value="PIN domain-like"/>
    <property type="match status" value="1"/>
</dbReference>
<evidence type="ECO:0000256" key="6">
    <source>
        <dbReference type="ARBA" id="ARBA00022842"/>
    </source>
</evidence>
<protein>
    <submittedName>
        <fullName evidence="9">Type II toxin-antitoxin system VapC family toxin</fullName>
    </submittedName>
</protein>
<dbReference type="Gene3D" id="3.40.50.1010">
    <property type="entry name" value="5'-nuclease"/>
    <property type="match status" value="1"/>
</dbReference>
<evidence type="ECO:0000259" key="8">
    <source>
        <dbReference type="Pfam" id="PF01850"/>
    </source>
</evidence>
<keyword evidence="4" id="KW-0479">Metal-binding</keyword>
<gene>
    <name evidence="9" type="ORF">WKW82_14290</name>
</gene>
<comment type="similarity">
    <text evidence="7">Belongs to the PINc/VapC protein family.</text>
</comment>
<evidence type="ECO:0000256" key="3">
    <source>
        <dbReference type="ARBA" id="ARBA00022722"/>
    </source>
</evidence>
<proteinExistence type="inferred from homology"/>
<dbReference type="InterPro" id="IPR050556">
    <property type="entry name" value="Type_II_TA_system_RNase"/>
</dbReference>
<evidence type="ECO:0000256" key="7">
    <source>
        <dbReference type="ARBA" id="ARBA00038093"/>
    </source>
</evidence>
<feature type="domain" description="PIN" evidence="8">
    <location>
        <begin position="3"/>
        <end position="111"/>
    </location>
</feature>
<evidence type="ECO:0000313" key="9">
    <source>
        <dbReference type="EMBL" id="MEJ8847826.1"/>
    </source>
</evidence>
<name>A0ABU8WJW9_9BURK</name>
<dbReference type="PANTHER" id="PTHR33653">
    <property type="entry name" value="RIBONUCLEASE VAPC2"/>
    <property type="match status" value="1"/>
</dbReference>
<dbReference type="EMBL" id="JBBKZT010000006">
    <property type="protein sequence ID" value="MEJ8847826.1"/>
    <property type="molecule type" value="Genomic_DNA"/>
</dbReference>